<dbReference type="AlphaFoldDB" id="A0AAV1JD13"/>
<feature type="region of interest" description="Disordered" evidence="1">
    <location>
        <begin position="38"/>
        <end position="98"/>
    </location>
</feature>
<keyword evidence="3" id="KW-1185">Reference proteome</keyword>
<organism evidence="2 3">
    <name type="scientific">Leptosia nina</name>
    <dbReference type="NCBI Taxonomy" id="320188"/>
    <lineage>
        <taxon>Eukaryota</taxon>
        <taxon>Metazoa</taxon>
        <taxon>Ecdysozoa</taxon>
        <taxon>Arthropoda</taxon>
        <taxon>Hexapoda</taxon>
        <taxon>Insecta</taxon>
        <taxon>Pterygota</taxon>
        <taxon>Neoptera</taxon>
        <taxon>Endopterygota</taxon>
        <taxon>Lepidoptera</taxon>
        <taxon>Glossata</taxon>
        <taxon>Ditrysia</taxon>
        <taxon>Papilionoidea</taxon>
        <taxon>Pieridae</taxon>
        <taxon>Pierinae</taxon>
        <taxon>Leptosia</taxon>
    </lineage>
</organism>
<evidence type="ECO:0000313" key="2">
    <source>
        <dbReference type="EMBL" id="CAK1546475.1"/>
    </source>
</evidence>
<accession>A0AAV1JD13</accession>
<evidence type="ECO:0000256" key="1">
    <source>
        <dbReference type="SAM" id="MobiDB-lite"/>
    </source>
</evidence>
<gene>
    <name evidence="2" type="ORF">LNINA_LOCUS6041</name>
</gene>
<comment type="caution">
    <text evidence="2">The sequence shown here is derived from an EMBL/GenBank/DDBJ whole genome shotgun (WGS) entry which is preliminary data.</text>
</comment>
<name>A0AAV1JD13_9NEOP</name>
<sequence>MLTIAFFIGVLVICYVIKTLINQQVELQKDMAEQEKEQVRCSSSESDNFEKIDSEEVRAESNDENPHFVMGDETPSSDEGPANEGGDFFPNAPPPNIRRVLTPAQQLALAERRSKLR</sequence>
<dbReference type="Proteomes" id="UP001497472">
    <property type="component" value="Unassembled WGS sequence"/>
</dbReference>
<feature type="compositionally biased region" description="Basic and acidic residues" evidence="1">
    <location>
        <begin position="48"/>
        <end position="66"/>
    </location>
</feature>
<dbReference type="EMBL" id="CAVLEF010000008">
    <property type="protein sequence ID" value="CAK1546475.1"/>
    <property type="molecule type" value="Genomic_DNA"/>
</dbReference>
<protein>
    <submittedName>
        <fullName evidence="2">Uncharacterized protein</fullName>
    </submittedName>
</protein>
<proteinExistence type="predicted"/>
<reference evidence="2 3" key="1">
    <citation type="submission" date="2023-11" db="EMBL/GenBank/DDBJ databases">
        <authorList>
            <person name="Okamura Y."/>
        </authorList>
    </citation>
    <scope>NUCLEOTIDE SEQUENCE [LARGE SCALE GENOMIC DNA]</scope>
</reference>
<evidence type="ECO:0000313" key="3">
    <source>
        <dbReference type="Proteomes" id="UP001497472"/>
    </source>
</evidence>